<sequence>MSTVVSFVSRLLPYHIGRPDLPIYLTPLCYAPDFQHTNQAYVIFQRIFETSISQHWDNSLADYYYQVLDDIGDLLTLMKRLQERYEEGKSQIQHKVHNHFANNSKLGDGIARVEKFLAAKYVNIYSSSDEYVSGQYQPKQWTHTLLSLLVSIVAFDIFVGIFIIQMGAYIVSM</sequence>
<accession>A0A7R9MGS2</accession>
<evidence type="ECO:0000313" key="3">
    <source>
        <dbReference type="Proteomes" id="UP000728032"/>
    </source>
</evidence>
<keyword evidence="1" id="KW-0472">Membrane</keyword>
<dbReference type="Proteomes" id="UP000728032">
    <property type="component" value="Unassembled WGS sequence"/>
</dbReference>
<name>A0A7R9MGS2_9ACAR</name>
<gene>
    <name evidence="2" type="ORF">ONB1V03_LOCUS16493</name>
</gene>
<dbReference type="EMBL" id="OC933571">
    <property type="protein sequence ID" value="CAD7659922.1"/>
    <property type="molecule type" value="Genomic_DNA"/>
</dbReference>
<keyword evidence="1" id="KW-1133">Transmembrane helix</keyword>
<feature type="transmembrane region" description="Helical" evidence="1">
    <location>
        <begin position="145"/>
        <end position="171"/>
    </location>
</feature>
<keyword evidence="3" id="KW-1185">Reference proteome</keyword>
<dbReference type="EMBL" id="CAJPVJ010018746">
    <property type="protein sequence ID" value="CAG2177060.1"/>
    <property type="molecule type" value="Genomic_DNA"/>
</dbReference>
<proteinExistence type="predicted"/>
<reference evidence="2" key="1">
    <citation type="submission" date="2020-11" db="EMBL/GenBank/DDBJ databases">
        <authorList>
            <person name="Tran Van P."/>
        </authorList>
    </citation>
    <scope>NUCLEOTIDE SEQUENCE</scope>
</reference>
<organism evidence="2">
    <name type="scientific">Oppiella nova</name>
    <dbReference type="NCBI Taxonomy" id="334625"/>
    <lineage>
        <taxon>Eukaryota</taxon>
        <taxon>Metazoa</taxon>
        <taxon>Ecdysozoa</taxon>
        <taxon>Arthropoda</taxon>
        <taxon>Chelicerata</taxon>
        <taxon>Arachnida</taxon>
        <taxon>Acari</taxon>
        <taxon>Acariformes</taxon>
        <taxon>Sarcoptiformes</taxon>
        <taxon>Oribatida</taxon>
        <taxon>Brachypylina</taxon>
        <taxon>Oppioidea</taxon>
        <taxon>Oppiidae</taxon>
        <taxon>Oppiella</taxon>
    </lineage>
</organism>
<feature type="non-terminal residue" evidence="2">
    <location>
        <position position="173"/>
    </location>
</feature>
<evidence type="ECO:0000256" key="1">
    <source>
        <dbReference type="SAM" id="Phobius"/>
    </source>
</evidence>
<evidence type="ECO:0000313" key="2">
    <source>
        <dbReference type="EMBL" id="CAD7659922.1"/>
    </source>
</evidence>
<protein>
    <submittedName>
        <fullName evidence="2">Uncharacterized protein</fullName>
    </submittedName>
</protein>
<keyword evidence="1" id="KW-0812">Transmembrane</keyword>
<dbReference type="AlphaFoldDB" id="A0A7R9MGS2"/>